<evidence type="ECO:0000259" key="12">
    <source>
        <dbReference type="Pfam" id="PF01514"/>
    </source>
</evidence>
<gene>
    <name evidence="14" type="primary">fliF</name>
    <name evidence="14" type="ORF">G5V65_04050</name>
</gene>
<evidence type="ECO:0000259" key="13">
    <source>
        <dbReference type="Pfam" id="PF08345"/>
    </source>
</evidence>
<keyword evidence="8 9" id="KW-0975">Bacterial flagellum</keyword>
<evidence type="ECO:0000256" key="9">
    <source>
        <dbReference type="PIRNR" id="PIRNR004862"/>
    </source>
</evidence>
<dbReference type="EMBL" id="JAALFE010000003">
    <property type="protein sequence ID" value="NGQ90056.1"/>
    <property type="molecule type" value="Genomic_DNA"/>
</dbReference>
<keyword evidence="5 11" id="KW-0812">Transmembrane</keyword>
<comment type="similarity">
    <text evidence="3 9">Belongs to the FliF family.</text>
</comment>
<feature type="domain" description="Flagellar M-ring C-terminal" evidence="13">
    <location>
        <begin position="265"/>
        <end position="437"/>
    </location>
</feature>
<evidence type="ECO:0000256" key="8">
    <source>
        <dbReference type="ARBA" id="ARBA00023143"/>
    </source>
</evidence>
<comment type="subcellular location">
    <subcellularLocation>
        <location evidence="1 9">Bacterial flagellum basal body</location>
    </subcellularLocation>
    <subcellularLocation>
        <location evidence="2">Cell membrane</location>
        <topology evidence="2">Multi-pass membrane protein</topology>
    </subcellularLocation>
</comment>
<keyword evidence="4" id="KW-1003">Cell membrane</keyword>
<feature type="domain" description="Flagellar M-ring N-terminal" evidence="12">
    <location>
        <begin position="58"/>
        <end position="232"/>
    </location>
</feature>
<dbReference type="PANTHER" id="PTHR30046:SF0">
    <property type="entry name" value="FLAGELLAR M-RING PROTEIN"/>
    <property type="match status" value="1"/>
</dbReference>
<keyword evidence="14" id="KW-0969">Cilium</keyword>
<dbReference type="GO" id="GO:0009431">
    <property type="term" value="C:bacterial-type flagellum basal body, MS ring"/>
    <property type="evidence" value="ECO:0007669"/>
    <property type="project" value="InterPro"/>
</dbReference>
<feature type="compositionally biased region" description="Polar residues" evidence="10">
    <location>
        <begin position="302"/>
        <end position="314"/>
    </location>
</feature>
<evidence type="ECO:0000256" key="2">
    <source>
        <dbReference type="ARBA" id="ARBA00004651"/>
    </source>
</evidence>
<dbReference type="InterPro" id="IPR000067">
    <property type="entry name" value="FlgMring_FliF"/>
</dbReference>
<dbReference type="NCBIfam" id="TIGR00206">
    <property type="entry name" value="fliF"/>
    <property type="match status" value="1"/>
</dbReference>
<evidence type="ECO:0000256" key="3">
    <source>
        <dbReference type="ARBA" id="ARBA00007971"/>
    </source>
</evidence>
<feature type="region of interest" description="Disordered" evidence="10">
    <location>
        <begin position="299"/>
        <end position="365"/>
    </location>
</feature>
<name>A0A6M1TSR7_9RHOB</name>
<dbReference type="PANTHER" id="PTHR30046">
    <property type="entry name" value="FLAGELLAR M-RING PROTEIN"/>
    <property type="match status" value="1"/>
</dbReference>
<dbReference type="GO" id="GO:0005886">
    <property type="term" value="C:plasma membrane"/>
    <property type="evidence" value="ECO:0007669"/>
    <property type="project" value="UniProtKB-SubCell"/>
</dbReference>
<evidence type="ECO:0000256" key="11">
    <source>
        <dbReference type="SAM" id="Phobius"/>
    </source>
</evidence>
<dbReference type="InterPro" id="IPR045851">
    <property type="entry name" value="AMP-bd_C_sf"/>
</dbReference>
<evidence type="ECO:0000313" key="15">
    <source>
        <dbReference type="Proteomes" id="UP000474758"/>
    </source>
</evidence>
<dbReference type="Proteomes" id="UP000474758">
    <property type="component" value="Unassembled WGS sequence"/>
</dbReference>
<evidence type="ECO:0000313" key="14">
    <source>
        <dbReference type="EMBL" id="NGQ90056.1"/>
    </source>
</evidence>
<dbReference type="PRINTS" id="PR01009">
    <property type="entry name" value="FLGMRINGFLIF"/>
</dbReference>
<dbReference type="RefSeq" id="WP_165047293.1">
    <property type="nucleotide sequence ID" value="NZ_JAALFE010000003.1"/>
</dbReference>
<dbReference type="GO" id="GO:0003774">
    <property type="term" value="F:cytoskeletal motor activity"/>
    <property type="evidence" value="ECO:0007669"/>
    <property type="project" value="InterPro"/>
</dbReference>
<dbReference type="PIRSF" id="PIRSF004862">
    <property type="entry name" value="FliF"/>
    <property type="match status" value="1"/>
</dbReference>
<dbReference type="AlphaFoldDB" id="A0A6M1TSR7"/>
<reference evidence="14 15" key="1">
    <citation type="submission" date="2020-02" db="EMBL/GenBank/DDBJ databases">
        <title>Rhodobacter translucens sp. nov., a novel bacterium isolated from activated sludge.</title>
        <authorList>
            <person name="Liu J."/>
        </authorList>
    </citation>
    <scope>NUCLEOTIDE SEQUENCE [LARGE SCALE GENOMIC DNA]</scope>
    <source>
        <strain evidence="14 15">HX-7-19</strain>
    </source>
</reference>
<dbReference type="Pfam" id="PF01514">
    <property type="entry name" value="YscJ_FliF"/>
    <property type="match status" value="1"/>
</dbReference>
<evidence type="ECO:0000256" key="10">
    <source>
        <dbReference type="SAM" id="MobiDB-lite"/>
    </source>
</evidence>
<organism evidence="14 15">
    <name type="scientific">Paragemmobacter kunshanensis</name>
    <dbReference type="NCBI Taxonomy" id="2583234"/>
    <lineage>
        <taxon>Bacteria</taxon>
        <taxon>Pseudomonadati</taxon>
        <taxon>Pseudomonadota</taxon>
        <taxon>Alphaproteobacteria</taxon>
        <taxon>Rhodobacterales</taxon>
        <taxon>Paracoccaceae</taxon>
        <taxon>Paragemmobacter</taxon>
    </lineage>
</organism>
<keyword evidence="15" id="KW-1185">Reference proteome</keyword>
<feature type="compositionally biased region" description="Polar residues" evidence="10">
    <location>
        <begin position="348"/>
        <end position="365"/>
    </location>
</feature>
<dbReference type="GO" id="GO:0071973">
    <property type="term" value="P:bacterial-type flagellum-dependent cell motility"/>
    <property type="evidence" value="ECO:0007669"/>
    <property type="project" value="InterPro"/>
</dbReference>
<keyword evidence="14" id="KW-0282">Flagellum</keyword>
<protein>
    <recommendedName>
        <fullName evidence="9">Flagellar M-ring protein</fullName>
    </recommendedName>
</protein>
<comment type="caution">
    <text evidence="14">The sequence shown here is derived from an EMBL/GenBank/DDBJ whole genome shotgun (WGS) entry which is preliminary data.</text>
</comment>
<keyword evidence="7 11" id="KW-0472">Membrane</keyword>
<dbReference type="InterPro" id="IPR006182">
    <property type="entry name" value="FliF_N_dom"/>
</dbReference>
<evidence type="ECO:0000256" key="1">
    <source>
        <dbReference type="ARBA" id="ARBA00004117"/>
    </source>
</evidence>
<accession>A0A6M1TSR7</accession>
<keyword evidence="6 11" id="KW-1133">Transmembrane helix</keyword>
<sequence length="570" mass="59885">MAMTPVPTSNGNPIVAQMRGAVSQVMRMGNQPALRRAMPAILILSVAVLAVGGWLILREPARMVLFPGLAEADKARVMDALGSAGIDATVDSATGQVEVPSADYHRARMQLAAQGLPQSLPDGDAVLTELPMGASRSVEGARLKQAQELDLARSITEISAVAQARVHLALPEKSAFLRDMQPPKASVFLQLAPGRALEASQVEAIVNLVSTSVPGMARGDVTVVDQMGRLLSRGSDDPAAQVSDRQLQHRLEVEKLYRERIEALLTPIAGPGNLSVQVTVDMDFTQSQITEERVDPAATALRSEQSELVESSEPQARGIPGAVANAPPNQADLVPAGEATGAKPLAGQITNRSSGSTKNYEVSRTVETTQPATAQITRISAAILMRAMPPATPAEEGAPPAPLLPDDLRADIEKLAQGAIGFDAERGDTITITAQPFMDMVVVDTPTDWSWLPEASRQLALIALIGIIALGVIRPLLSRVSLAGDAAGGNGPVQLGGVAGVEVTAGDSLDDVTARLEARRSKLTSAALGANVTREEKFAVLRQIVAEDPGRIASVLQKMMKDEVDAAPRG</sequence>
<dbReference type="Gene3D" id="3.30.300.30">
    <property type="match status" value="1"/>
</dbReference>
<proteinExistence type="inferred from homology"/>
<comment type="function">
    <text evidence="9">The M ring may be actively involved in energy transduction.</text>
</comment>
<dbReference type="InterPro" id="IPR013556">
    <property type="entry name" value="Flag_M-ring_C"/>
</dbReference>
<evidence type="ECO:0000256" key="7">
    <source>
        <dbReference type="ARBA" id="ARBA00023136"/>
    </source>
</evidence>
<keyword evidence="14" id="KW-0966">Cell projection</keyword>
<evidence type="ECO:0000256" key="6">
    <source>
        <dbReference type="ARBA" id="ARBA00022989"/>
    </source>
</evidence>
<evidence type="ECO:0000256" key="5">
    <source>
        <dbReference type="ARBA" id="ARBA00022692"/>
    </source>
</evidence>
<dbReference type="Pfam" id="PF08345">
    <property type="entry name" value="YscJ_FliF_C"/>
    <property type="match status" value="1"/>
</dbReference>
<evidence type="ECO:0000256" key="4">
    <source>
        <dbReference type="ARBA" id="ARBA00022475"/>
    </source>
</evidence>
<dbReference type="InterPro" id="IPR043427">
    <property type="entry name" value="YscJ/FliF"/>
</dbReference>
<feature type="transmembrane region" description="Helical" evidence="11">
    <location>
        <begin position="37"/>
        <end position="57"/>
    </location>
</feature>